<dbReference type="InterPro" id="IPR058257">
    <property type="entry name" value="CorA-like_dom"/>
</dbReference>
<keyword evidence="2" id="KW-0472">Membrane</keyword>
<protein>
    <recommendedName>
        <fullName evidence="3">CorA-like transporter domain-containing protein</fullName>
    </recommendedName>
</protein>
<accession>A0A8H8TZM8</accession>
<evidence type="ECO:0000259" key="3">
    <source>
        <dbReference type="Pfam" id="PF26616"/>
    </source>
</evidence>
<feature type="transmembrane region" description="Helical" evidence="2">
    <location>
        <begin position="479"/>
        <end position="500"/>
    </location>
</feature>
<keyword evidence="2" id="KW-0812">Transmembrane</keyword>
<evidence type="ECO:0000256" key="1">
    <source>
        <dbReference type="SAM" id="MobiDB-lite"/>
    </source>
</evidence>
<dbReference type="GeneID" id="41983678"/>
<gene>
    <name evidence="4" type="ORF">LHYA1_G003480</name>
</gene>
<dbReference type="Pfam" id="PF26616">
    <property type="entry name" value="CorA-like"/>
    <property type="match status" value="1"/>
</dbReference>
<dbReference type="Proteomes" id="UP000431533">
    <property type="component" value="Unassembled WGS sequence"/>
</dbReference>
<dbReference type="RefSeq" id="XP_031006775.1">
    <property type="nucleotide sequence ID" value="XM_031148450.1"/>
</dbReference>
<evidence type="ECO:0000256" key="2">
    <source>
        <dbReference type="SAM" id="Phobius"/>
    </source>
</evidence>
<organism evidence="4 5">
    <name type="scientific">Lachnellula hyalina</name>
    <dbReference type="NCBI Taxonomy" id="1316788"/>
    <lineage>
        <taxon>Eukaryota</taxon>
        <taxon>Fungi</taxon>
        <taxon>Dikarya</taxon>
        <taxon>Ascomycota</taxon>
        <taxon>Pezizomycotina</taxon>
        <taxon>Leotiomycetes</taxon>
        <taxon>Helotiales</taxon>
        <taxon>Lachnaceae</taxon>
        <taxon>Lachnellula</taxon>
    </lineage>
</organism>
<name>A0A8H8TZM8_9HELO</name>
<feature type="region of interest" description="Disordered" evidence="1">
    <location>
        <begin position="537"/>
        <end position="584"/>
    </location>
</feature>
<keyword evidence="2" id="KW-1133">Transmembrane helix</keyword>
<proteinExistence type="predicted"/>
<evidence type="ECO:0000313" key="5">
    <source>
        <dbReference type="Proteomes" id="UP000431533"/>
    </source>
</evidence>
<evidence type="ECO:0000313" key="4">
    <source>
        <dbReference type="EMBL" id="TVY27987.1"/>
    </source>
</evidence>
<dbReference type="EMBL" id="QGMH01000039">
    <property type="protein sequence ID" value="TVY27987.1"/>
    <property type="molecule type" value="Genomic_DNA"/>
</dbReference>
<keyword evidence="5" id="KW-1185">Reference proteome</keyword>
<comment type="caution">
    <text evidence="4">The sequence shown here is derived from an EMBL/GenBank/DDBJ whole genome shotgun (WGS) entry which is preliminary data.</text>
</comment>
<reference evidence="4 5" key="1">
    <citation type="submission" date="2018-05" db="EMBL/GenBank/DDBJ databases">
        <title>Genome sequencing and assembly of the regulated plant pathogen Lachnellula willkommii and related sister species for the development of diagnostic species identification markers.</title>
        <authorList>
            <person name="Giroux E."/>
            <person name="Bilodeau G."/>
        </authorList>
    </citation>
    <scope>NUCLEOTIDE SEQUENCE [LARGE SCALE GENOMIC DNA]</scope>
    <source>
        <strain evidence="4 5">CBS 185.66</strain>
    </source>
</reference>
<feature type="domain" description="CorA-like transporter" evidence="3">
    <location>
        <begin position="62"/>
        <end position="264"/>
    </location>
</feature>
<dbReference type="AlphaFoldDB" id="A0A8H8TZM8"/>
<dbReference type="OrthoDB" id="5396681at2759"/>
<sequence>MDQENVTSYFDWVNSSVINDIETDFAATFYASEKRSALEVCRFYENKAGLKDDYGELSVDIDPESVSTVLDVDRFAKSRDPCHIFCIGQRNSYSRLHVTRELFEQLIDKYSIFDRIWDFMLPFSFKTRESDIGHAPFRFRQSEPVVFKPSGKLGSFECAYGFRYVELNHRQGSNLENPDYDPWSVRQTAVYQQYNSSMDRMTFVLISPSKKTKKMLGLAVQRCLEYKRSLNAFDLHLIIISTLHGNWRLYVRSLERLLMSQSENVTLTPVRSEDVRWTPSTDISIKFIDRQRLKQTEDKILDLKIIFESLYNTQSKLQKQCQIHCIESRCNECTCSRTMEELEEQMNETQVNLKKVEVLHKKAQGTAHMLTDWLDYENAQVAHLNQMSLNGLIKETKEENIQMRILTVGKGFPRCNWYVEIVYRHYGLALIIYSGEDTDGHHPYLSTNDCRYGRSLNFFSTQLIQVDDKGRISIISQSWWVVVVAIPLTVATFAIWKLWLSYTMNAQEGKKSLQFGEGKANSQRASIEHGITSNWSSWHRSPSKRHQRGGILENEPTRNTFDIDPESTPIGTISSPREQLDQKW</sequence>